<evidence type="ECO:0008006" key="4">
    <source>
        <dbReference type="Google" id="ProtNLM"/>
    </source>
</evidence>
<name>A0A1V2DPI0_9GAMM</name>
<dbReference type="STRING" id="135739.BTO32_15255"/>
<keyword evidence="3" id="KW-1185">Reference proteome</keyword>
<accession>A0A1V2DPI0</accession>
<evidence type="ECO:0000313" key="2">
    <source>
        <dbReference type="EMBL" id="ONF42563.1"/>
    </source>
</evidence>
<evidence type="ECO:0000313" key="3">
    <source>
        <dbReference type="Proteomes" id="UP000189339"/>
    </source>
</evidence>
<sequence>MGLPQCYSGRVFRYSFETLELVMCISICPSSRLVRALKAGLLVSAMSAVVLPVSAAEEPELSSPAPEVAIRAVQATLPSVAILGQKEGPAGTTEVFIQVPGVLNMQSVYVLSDGKTVISGVIVPPIKHGFPGSQLTLPTGQPSVDPRAPRDSVERLNEVLGVAGPDVGARAGTNDDFSVPALPRSGAKDGNISAGGDLVPAPEVGAASQAQTSGRADSAPEVPGSAVASPGPVSEKKASGTSAPSGDEEDLVIESLDDVAETGSFSRAVRTMLKNDSDIAALRNLAGQKEQADEYLKLVKTLPSIKQGNAPKAIYVMFDPNCEFCHRYYQDLQPSIRSGVLEVHWIPAIVKSDNRSSLTASAALLAETQRDNGKPLEMLHAVMTDKEYTSRIDNAPNVDRLVPFLEPVVKNTAIMAMVRATTPLVIFENVDGELAINAGIPDPGYESLIRSEAS</sequence>
<reference evidence="2 3" key="1">
    <citation type="submission" date="2016-12" db="EMBL/GenBank/DDBJ databases">
        <title>Marinobacter lutaoensis whole genome sequencing.</title>
        <authorList>
            <person name="Verma A."/>
            <person name="Krishnamurthi S."/>
        </authorList>
    </citation>
    <scope>NUCLEOTIDE SEQUENCE [LARGE SCALE GENOMIC DNA]</scope>
    <source>
        <strain evidence="2 3">T5054</strain>
    </source>
</reference>
<comment type="caution">
    <text evidence="2">The sequence shown here is derived from an EMBL/GenBank/DDBJ whole genome shotgun (WGS) entry which is preliminary data.</text>
</comment>
<dbReference type="EMBL" id="MSCW01000009">
    <property type="protein sequence ID" value="ONF42563.1"/>
    <property type="molecule type" value="Genomic_DNA"/>
</dbReference>
<dbReference type="Gene3D" id="3.40.30.10">
    <property type="entry name" value="Glutaredoxin"/>
    <property type="match status" value="1"/>
</dbReference>
<protein>
    <recommendedName>
        <fullName evidence="4">Thioredoxin-like fold domain-containing protein</fullName>
    </recommendedName>
</protein>
<gene>
    <name evidence="2" type="ORF">BTO32_15255</name>
</gene>
<evidence type="ECO:0000256" key="1">
    <source>
        <dbReference type="SAM" id="MobiDB-lite"/>
    </source>
</evidence>
<dbReference type="InterPro" id="IPR036249">
    <property type="entry name" value="Thioredoxin-like_sf"/>
</dbReference>
<organism evidence="2 3">
    <name type="scientific">Marinobacter lutaoensis</name>
    <dbReference type="NCBI Taxonomy" id="135739"/>
    <lineage>
        <taxon>Bacteria</taxon>
        <taxon>Pseudomonadati</taxon>
        <taxon>Pseudomonadota</taxon>
        <taxon>Gammaproteobacteria</taxon>
        <taxon>Pseudomonadales</taxon>
        <taxon>Marinobacteraceae</taxon>
        <taxon>Marinobacter</taxon>
    </lineage>
</organism>
<dbReference type="SUPFAM" id="SSF52833">
    <property type="entry name" value="Thioredoxin-like"/>
    <property type="match status" value="1"/>
</dbReference>
<dbReference type="Proteomes" id="UP000189339">
    <property type="component" value="Unassembled WGS sequence"/>
</dbReference>
<feature type="region of interest" description="Disordered" evidence="1">
    <location>
        <begin position="164"/>
        <end position="250"/>
    </location>
</feature>
<proteinExistence type="predicted"/>
<dbReference type="AlphaFoldDB" id="A0A1V2DPI0"/>